<reference evidence="11" key="1">
    <citation type="submission" date="2019-02" db="EMBL/GenBank/DDBJ databases">
        <authorList>
            <person name="Gruber-Vodicka R. H."/>
            <person name="Seah K. B. B."/>
        </authorList>
    </citation>
    <scope>NUCLEOTIDE SEQUENCE</scope>
    <source>
        <strain evidence="11">BECK_BZ131</strain>
    </source>
</reference>
<feature type="transmembrane region" description="Helical" evidence="10">
    <location>
        <begin position="322"/>
        <end position="346"/>
    </location>
</feature>
<feature type="transmembrane region" description="Helical" evidence="10">
    <location>
        <begin position="280"/>
        <end position="301"/>
    </location>
</feature>
<keyword evidence="4" id="KW-1003">Cell membrane</keyword>
<organism evidence="11">
    <name type="scientific">Candidatus Kentrum sp. FW</name>
    <dbReference type="NCBI Taxonomy" id="2126338"/>
    <lineage>
        <taxon>Bacteria</taxon>
        <taxon>Pseudomonadati</taxon>
        <taxon>Pseudomonadota</taxon>
        <taxon>Gammaproteobacteria</taxon>
        <taxon>Candidatus Kentrum</taxon>
    </lineage>
</organism>
<evidence type="ECO:0000256" key="4">
    <source>
        <dbReference type="ARBA" id="ARBA00022475"/>
    </source>
</evidence>
<dbReference type="PANTHER" id="PTHR43298">
    <property type="entry name" value="MULTIDRUG RESISTANCE PROTEIN NORM-RELATED"/>
    <property type="match status" value="1"/>
</dbReference>
<dbReference type="PIRSF" id="PIRSF006603">
    <property type="entry name" value="DinF"/>
    <property type="match status" value="1"/>
</dbReference>
<gene>
    <name evidence="11" type="ORF">BECKFW1821C_GA0114237_110310</name>
</gene>
<keyword evidence="8 10" id="KW-0472">Membrane</keyword>
<feature type="transmembrane region" description="Helical" evidence="10">
    <location>
        <begin position="133"/>
        <end position="154"/>
    </location>
</feature>
<feature type="transmembrane region" description="Helical" evidence="10">
    <location>
        <begin position="166"/>
        <end position="188"/>
    </location>
</feature>
<keyword evidence="2" id="KW-0813">Transport</keyword>
<feature type="transmembrane region" description="Helical" evidence="10">
    <location>
        <begin position="12"/>
        <end position="33"/>
    </location>
</feature>
<dbReference type="NCBIfam" id="TIGR00797">
    <property type="entry name" value="matE"/>
    <property type="match status" value="1"/>
</dbReference>
<feature type="transmembrane region" description="Helical" evidence="10">
    <location>
        <begin position="194"/>
        <end position="217"/>
    </location>
</feature>
<evidence type="ECO:0000256" key="1">
    <source>
        <dbReference type="ARBA" id="ARBA00004429"/>
    </source>
</evidence>
<protein>
    <recommendedName>
        <fullName evidence="9">Multidrug-efflux transporter</fullName>
    </recommendedName>
</protein>
<feature type="transmembrane region" description="Helical" evidence="10">
    <location>
        <begin position="397"/>
        <end position="419"/>
    </location>
</feature>
<proteinExistence type="predicted"/>
<keyword evidence="7" id="KW-0406">Ion transport</keyword>
<keyword evidence="6 10" id="KW-1133">Transmembrane helix</keyword>
<evidence type="ECO:0000256" key="7">
    <source>
        <dbReference type="ARBA" id="ARBA00023065"/>
    </source>
</evidence>
<evidence type="ECO:0000313" key="11">
    <source>
        <dbReference type="EMBL" id="VFJ76394.1"/>
    </source>
</evidence>
<evidence type="ECO:0000256" key="6">
    <source>
        <dbReference type="ARBA" id="ARBA00022989"/>
    </source>
</evidence>
<dbReference type="InterPro" id="IPR048279">
    <property type="entry name" value="MdtK-like"/>
</dbReference>
<dbReference type="InterPro" id="IPR050222">
    <property type="entry name" value="MATE_MdtK"/>
</dbReference>
<evidence type="ECO:0000256" key="5">
    <source>
        <dbReference type="ARBA" id="ARBA00022692"/>
    </source>
</evidence>
<feature type="transmembrane region" description="Helical" evidence="10">
    <location>
        <begin position="96"/>
        <end position="113"/>
    </location>
</feature>
<feature type="transmembrane region" description="Helical" evidence="10">
    <location>
        <begin position="53"/>
        <end position="76"/>
    </location>
</feature>
<feature type="transmembrane region" description="Helical" evidence="10">
    <location>
        <begin position="425"/>
        <end position="443"/>
    </location>
</feature>
<evidence type="ECO:0000256" key="9">
    <source>
        <dbReference type="ARBA" id="ARBA00031636"/>
    </source>
</evidence>
<comment type="subcellular location">
    <subcellularLocation>
        <location evidence="1">Cell inner membrane</location>
        <topology evidence="1">Multi-pass membrane protein</topology>
    </subcellularLocation>
</comment>
<evidence type="ECO:0000256" key="8">
    <source>
        <dbReference type="ARBA" id="ARBA00023136"/>
    </source>
</evidence>
<evidence type="ECO:0000256" key="10">
    <source>
        <dbReference type="SAM" id="Phobius"/>
    </source>
</evidence>
<evidence type="ECO:0000256" key="3">
    <source>
        <dbReference type="ARBA" id="ARBA00022449"/>
    </source>
</evidence>
<dbReference type="GO" id="GO:0015297">
    <property type="term" value="F:antiporter activity"/>
    <property type="evidence" value="ECO:0007669"/>
    <property type="project" value="UniProtKB-KW"/>
</dbReference>
<dbReference type="GO" id="GO:0006811">
    <property type="term" value="P:monoatomic ion transport"/>
    <property type="evidence" value="ECO:0007669"/>
    <property type="project" value="UniProtKB-KW"/>
</dbReference>
<feature type="transmembrane region" description="Helical" evidence="10">
    <location>
        <begin position="249"/>
        <end position="268"/>
    </location>
</feature>
<name>A0A450U1S2_9GAMM</name>
<evidence type="ECO:0000256" key="2">
    <source>
        <dbReference type="ARBA" id="ARBA00022448"/>
    </source>
</evidence>
<dbReference type="AlphaFoldDB" id="A0A450U1S2"/>
<dbReference type="PANTHER" id="PTHR43298:SF2">
    <property type="entry name" value="FMN_FAD EXPORTER YEEO-RELATED"/>
    <property type="match status" value="1"/>
</dbReference>
<sequence length="465" mass="50654">MPSSRFPTITDIRATLEISLPLILVSLGSVGIGTTDSIMLGRLGADALGAAGLALAIYNLIFLVSHGMLFPVMVLVSHARGTNRSRTAPRIIRQGLWLAGILFLPGFAILWNLEKILVFTGQDGQLARMAGHYMGYHLWALLPTLTSSVFAFALTAMGRGRIIARIVWFQVGLNIVLDYVLIFGRFGFPAMGMAGAGLASVVVMGTGHMIFFILLSFHRFYASGARFHHAWRPRWRIIRRIFQMGWPKALERIAQSGLFATIALLAGWRFGVEAVASHTIAFQVYIVTHIIVLLSVGNAVTTHAGIAHGAKDYSGIWRNINSGLLIGFFALVPFAAFLKLFSPFVVMLFTGSDLEARTLLPIASPLLVIVAFFLLVDAPRIITLHALNGLSDMKMPALMMGLGHWGVSFPTALVFGLAMDLGILGFWWGLTLGMASIGIAYLARFRWLVDRLSTDVQGNGRCAGK</sequence>
<dbReference type="GO" id="GO:0005886">
    <property type="term" value="C:plasma membrane"/>
    <property type="evidence" value="ECO:0007669"/>
    <property type="project" value="UniProtKB-SubCell"/>
</dbReference>
<keyword evidence="5 10" id="KW-0812">Transmembrane</keyword>
<feature type="transmembrane region" description="Helical" evidence="10">
    <location>
        <begin position="358"/>
        <end position="376"/>
    </location>
</feature>
<dbReference type="InterPro" id="IPR002528">
    <property type="entry name" value="MATE_fam"/>
</dbReference>
<dbReference type="GO" id="GO:0042910">
    <property type="term" value="F:xenobiotic transmembrane transporter activity"/>
    <property type="evidence" value="ECO:0007669"/>
    <property type="project" value="InterPro"/>
</dbReference>
<accession>A0A450U1S2</accession>
<dbReference type="Pfam" id="PF01554">
    <property type="entry name" value="MatE"/>
    <property type="match status" value="2"/>
</dbReference>
<keyword evidence="3" id="KW-0050">Antiport</keyword>
<dbReference type="EMBL" id="CAADFE010000103">
    <property type="protein sequence ID" value="VFJ76394.1"/>
    <property type="molecule type" value="Genomic_DNA"/>
</dbReference>